<sequence>MPRATPPQARPGAPAGTPVATPAAAPAPAPAAKAANPNLPPLVGPAYVKGPACANPSALGVSRTVLIDTSGGPGFGFEHFKQHDFLKPGEVVLTFDDGPWLGNTPAVLRALEQECVKAIFFSIGKHATYYPDIIKQVYEAGHSVGSHTWSHVDLSKKTPDEQKEEIEKGISAVKAAIGQPIAPFFRFPQLKHPADAVAYLGDRNVAIFSTDLDSFDFRIKKPDQIVKRVMDKLAKHGKGIILMHDFQHGTAQATPMLLAELKKGGYKVVHMVGANGLQSMAQYDAMIAKNEKLPTAGAGRPTSSVVRTIDQ</sequence>
<evidence type="ECO:0000256" key="2">
    <source>
        <dbReference type="ARBA" id="ARBA00010973"/>
    </source>
</evidence>
<name>A0ABT5JJP5_RHOTP</name>
<proteinExistence type="inferred from homology"/>
<keyword evidence="5" id="KW-0378">Hydrolase</keyword>
<dbReference type="Gene3D" id="3.20.20.370">
    <property type="entry name" value="Glycoside hydrolase/deacetylase"/>
    <property type="match status" value="1"/>
</dbReference>
<comment type="similarity">
    <text evidence="2">Belongs to the polysaccharide deacetylase family.</text>
</comment>
<evidence type="ECO:0000256" key="7">
    <source>
        <dbReference type="SAM" id="MobiDB-lite"/>
    </source>
</evidence>
<protein>
    <recommendedName>
        <fullName evidence="3">Chitooligosaccharide deacetylase</fullName>
    </recommendedName>
    <alternativeName>
        <fullName evidence="6">Nodulation protein B</fullName>
    </alternativeName>
</protein>
<keyword evidence="4" id="KW-0479">Metal-binding</keyword>
<dbReference type="InterPro" id="IPR002509">
    <property type="entry name" value="NODB_dom"/>
</dbReference>
<organism evidence="9 10">
    <name type="scientific">Rhodoplanes tepidamans</name>
    <name type="common">Rhodoplanes cryptolactis</name>
    <dbReference type="NCBI Taxonomy" id="200616"/>
    <lineage>
        <taxon>Bacteria</taxon>
        <taxon>Pseudomonadati</taxon>
        <taxon>Pseudomonadota</taxon>
        <taxon>Alphaproteobacteria</taxon>
        <taxon>Hyphomicrobiales</taxon>
        <taxon>Nitrobacteraceae</taxon>
        <taxon>Rhodoplanes</taxon>
    </lineage>
</organism>
<keyword evidence="10" id="KW-1185">Reference proteome</keyword>
<comment type="function">
    <text evidence="1">Is involved in generating a small heat-stable compound (Nod), an acylated oligomer of N-acetylglucosamine, that stimulates mitosis in various plant protoplasts.</text>
</comment>
<dbReference type="Proteomes" id="UP001165652">
    <property type="component" value="Unassembled WGS sequence"/>
</dbReference>
<evidence type="ECO:0000256" key="4">
    <source>
        <dbReference type="ARBA" id="ARBA00022723"/>
    </source>
</evidence>
<comment type="caution">
    <text evidence="9">The sequence shown here is derived from an EMBL/GenBank/DDBJ whole genome shotgun (WGS) entry which is preliminary data.</text>
</comment>
<evidence type="ECO:0000256" key="6">
    <source>
        <dbReference type="ARBA" id="ARBA00032976"/>
    </source>
</evidence>
<dbReference type="EMBL" id="JAQQLI010000064">
    <property type="protein sequence ID" value="MDC7789230.1"/>
    <property type="molecule type" value="Genomic_DNA"/>
</dbReference>
<evidence type="ECO:0000259" key="8">
    <source>
        <dbReference type="PROSITE" id="PS51677"/>
    </source>
</evidence>
<evidence type="ECO:0000313" key="10">
    <source>
        <dbReference type="Proteomes" id="UP001165652"/>
    </source>
</evidence>
<feature type="region of interest" description="Disordered" evidence="7">
    <location>
        <begin position="1"/>
        <end position="32"/>
    </location>
</feature>
<reference evidence="9" key="1">
    <citation type="journal article" date="2023" name="Microbiol Resour">
        <title>Genome Sequences of Rhodoplanes serenus and Two Thermotolerant Strains, Rhodoplanes tepidamans and 'Rhodoplanes cryptolactis,' Further Refine the Genus.</title>
        <authorList>
            <person name="Rayyan A.A."/>
            <person name="Kyndt J.A."/>
        </authorList>
    </citation>
    <scope>NUCLEOTIDE SEQUENCE</scope>
    <source>
        <strain evidence="9">DSM 9987</strain>
    </source>
</reference>
<gene>
    <name evidence="9" type="ORF">PQJ73_26415</name>
</gene>
<accession>A0ABT5JJP5</accession>
<dbReference type="SUPFAM" id="SSF88713">
    <property type="entry name" value="Glycoside hydrolase/deacetylase"/>
    <property type="match status" value="1"/>
</dbReference>
<evidence type="ECO:0000256" key="1">
    <source>
        <dbReference type="ARBA" id="ARBA00003236"/>
    </source>
</evidence>
<evidence type="ECO:0000313" key="9">
    <source>
        <dbReference type="EMBL" id="MDC7789230.1"/>
    </source>
</evidence>
<dbReference type="Pfam" id="PF01522">
    <property type="entry name" value="Polysacc_deac_1"/>
    <property type="match status" value="1"/>
</dbReference>
<reference evidence="9" key="2">
    <citation type="submission" date="2023-02" db="EMBL/GenBank/DDBJ databases">
        <authorList>
            <person name="Rayyan A."/>
            <person name="Meyer T."/>
            <person name="Kyndt J.A."/>
        </authorList>
    </citation>
    <scope>NUCLEOTIDE SEQUENCE</scope>
    <source>
        <strain evidence="9">DSM 9987</strain>
    </source>
</reference>
<dbReference type="CDD" id="cd10917">
    <property type="entry name" value="CE4_NodB_like_6s_7s"/>
    <property type="match status" value="1"/>
</dbReference>
<dbReference type="InterPro" id="IPR050248">
    <property type="entry name" value="Polysacc_deacetylase_ArnD"/>
</dbReference>
<evidence type="ECO:0000256" key="3">
    <source>
        <dbReference type="ARBA" id="ARBA00020071"/>
    </source>
</evidence>
<dbReference type="InterPro" id="IPR011330">
    <property type="entry name" value="Glyco_hydro/deAcase_b/a-brl"/>
</dbReference>
<feature type="domain" description="NodB homology" evidence="8">
    <location>
        <begin position="89"/>
        <end position="269"/>
    </location>
</feature>
<evidence type="ECO:0000256" key="5">
    <source>
        <dbReference type="ARBA" id="ARBA00022801"/>
    </source>
</evidence>
<dbReference type="PANTHER" id="PTHR10587">
    <property type="entry name" value="GLYCOSYL TRANSFERASE-RELATED"/>
    <property type="match status" value="1"/>
</dbReference>
<feature type="compositionally biased region" description="Low complexity" evidence="7">
    <location>
        <begin position="11"/>
        <end position="32"/>
    </location>
</feature>
<dbReference type="PROSITE" id="PS51677">
    <property type="entry name" value="NODB"/>
    <property type="match status" value="1"/>
</dbReference>
<dbReference type="PANTHER" id="PTHR10587:SF133">
    <property type="entry name" value="CHITIN DEACETYLASE 1-RELATED"/>
    <property type="match status" value="1"/>
</dbReference>